<reference evidence="1" key="1">
    <citation type="journal article" date="2015" name="Nature">
        <title>Complex archaea that bridge the gap between prokaryotes and eukaryotes.</title>
        <authorList>
            <person name="Spang A."/>
            <person name="Saw J.H."/>
            <person name="Jorgensen S.L."/>
            <person name="Zaremba-Niedzwiedzka K."/>
            <person name="Martijn J."/>
            <person name="Lind A.E."/>
            <person name="van Eijk R."/>
            <person name="Schleper C."/>
            <person name="Guy L."/>
            <person name="Ettema T.J."/>
        </authorList>
    </citation>
    <scope>NUCLEOTIDE SEQUENCE</scope>
</reference>
<dbReference type="Gene3D" id="3.90.550.10">
    <property type="entry name" value="Spore Coat Polysaccharide Biosynthesis Protein SpsA, Chain A"/>
    <property type="match status" value="1"/>
</dbReference>
<evidence type="ECO:0000313" key="1">
    <source>
        <dbReference type="EMBL" id="KKM44218.1"/>
    </source>
</evidence>
<evidence type="ECO:0008006" key="2">
    <source>
        <dbReference type="Google" id="ProtNLM"/>
    </source>
</evidence>
<protein>
    <recommendedName>
        <fullName evidence="2">Glycosyltransferase 2-like domain-containing protein</fullName>
    </recommendedName>
</protein>
<dbReference type="SUPFAM" id="SSF53448">
    <property type="entry name" value="Nucleotide-diphospho-sugar transferases"/>
    <property type="match status" value="1"/>
</dbReference>
<accession>A0A0F9LMZ8</accession>
<sequence length="263" mass="30842">MLNIENRKKQIVEKYGLEPTVCYYYYLWNAIDYVGRANVKESFESISGLEDEVIVGNYSSTDGTKELAQECGLRVIDVEKTPGITFHESKINNKIIHNSKSNFMVDLDIHTVYPKNLTNIIKENIRTKDITKKQLVLRGLYSEGNGRKRLEFAHCSSAIIYKPYLLEVRGFDERTYYGCGTTYYILGILEDIYKLEMYNIYVNDMVHRFHMNQKIKIWANSFNITHSNTYKKDKFSMHQANSCLQPLRNNFEDGRKKVVNSYW</sequence>
<dbReference type="EMBL" id="LAZR01012077">
    <property type="protein sequence ID" value="KKM44218.1"/>
    <property type="molecule type" value="Genomic_DNA"/>
</dbReference>
<comment type="caution">
    <text evidence="1">The sequence shown here is derived from an EMBL/GenBank/DDBJ whole genome shotgun (WGS) entry which is preliminary data.</text>
</comment>
<gene>
    <name evidence="1" type="ORF">LCGC14_1561860</name>
</gene>
<name>A0A0F9LMZ8_9ZZZZ</name>
<dbReference type="InterPro" id="IPR029044">
    <property type="entry name" value="Nucleotide-diphossugar_trans"/>
</dbReference>
<dbReference type="AlphaFoldDB" id="A0A0F9LMZ8"/>
<organism evidence="1">
    <name type="scientific">marine sediment metagenome</name>
    <dbReference type="NCBI Taxonomy" id="412755"/>
    <lineage>
        <taxon>unclassified sequences</taxon>
        <taxon>metagenomes</taxon>
        <taxon>ecological metagenomes</taxon>
    </lineage>
</organism>
<proteinExistence type="predicted"/>